<protein>
    <recommendedName>
        <fullName evidence="2">Methyltransferase FkbM domain-containing protein</fullName>
    </recommendedName>
</protein>
<evidence type="ECO:0000259" key="2">
    <source>
        <dbReference type="Pfam" id="PF05050"/>
    </source>
</evidence>
<dbReference type="Pfam" id="PF05050">
    <property type="entry name" value="Methyltransf_21"/>
    <property type="match status" value="1"/>
</dbReference>
<evidence type="ECO:0000313" key="3">
    <source>
        <dbReference type="EMBL" id="CAJ1945595.1"/>
    </source>
</evidence>
<evidence type="ECO:0000256" key="1">
    <source>
        <dbReference type="SAM" id="Phobius"/>
    </source>
</evidence>
<keyword evidence="4" id="KW-1185">Reference proteome</keyword>
<dbReference type="AlphaFoldDB" id="A0AAD2FMF3"/>
<proteinExistence type="predicted"/>
<feature type="transmembrane region" description="Helical" evidence="1">
    <location>
        <begin position="21"/>
        <end position="41"/>
    </location>
</feature>
<keyword evidence="1" id="KW-1133">Transmembrane helix</keyword>
<keyword evidence="1" id="KW-0472">Membrane</keyword>
<organism evidence="3 4">
    <name type="scientific">Cylindrotheca closterium</name>
    <dbReference type="NCBI Taxonomy" id="2856"/>
    <lineage>
        <taxon>Eukaryota</taxon>
        <taxon>Sar</taxon>
        <taxon>Stramenopiles</taxon>
        <taxon>Ochrophyta</taxon>
        <taxon>Bacillariophyta</taxon>
        <taxon>Bacillariophyceae</taxon>
        <taxon>Bacillariophycidae</taxon>
        <taxon>Bacillariales</taxon>
        <taxon>Bacillariaceae</taxon>
        <taxon>Cylindrotheca</taxon>
    </lineage>
</organism>
<dbReference type="InterPro" id="IPR006342">
    <property type="entry name" value="FkbM_mtfrase"/>
</dbReference>
<gene>
    <name evidence="3" type="ORF">CYCCA115_LOCUS9739</name>
</gene>
<keyword evidence="1" id="KW-0812">Transmembrane</keyword>
<accession>A0AAD2FMF3</accession>
<reference evidence="3" key="1">
    <citation type="submission" date="2023-08" db="EMBL/GenBank/DDBJ databases">
        <authorList>
            <person name="Audoor S."/>
            <person name="Bilcke G."/>
        </authorList>
    </citation>
    <scope>NUCLEOTIDE SEQUENCE</scope>
</reference>
<dbReference type="EMBL" id="CAKOGP040001446">
    <property type="protein sequence ID" value="CAJ1945595.1"/>
    <property type="molecule type" value="Genomic_DNA"/>
</dbReference>
<name>A0AAD2FMF3_9STRA</name>
<evidence type="ECO:0000313" key="4">
    <source>
        <dbReference type="Proteomes" id="UP001295423"/>
    </source>
</evidence>
<feature type="domain" description="Methyltransferase FkbM" evidence="2">
    <location>
        <begin position="216"/>
        <end position="400"/>
    </location>
</feature>
<comment type="caution">
    <text evidence="3">The sequence shown here is derived from an EMBL/GenBank/DDBJ whole genome shotgun (WGS) entry which is preliminary data.</text>
</comment>
<dbReference type="Proteomes" id="UP001295423">
    <property type="component" value="Unassembled WGS sequence"/>
</dbReference>
<dbReference type="InterPro" id="IPR029063">
    <property type="entry name" value="SAM-dependent_MTases_sf"/>
</dbReference>
<dbReference type="Gene3D" id="3.40.50.150">
    <property type="entry name" value="Vaccinia Virus protein VP39"/>
    <property type="match status" value="1"/>
</dbReference>
<sequence>MNYNGQQTPRLNGKNKTLGALSRRTFLMFCAFCILVSLWIANDYQQPYLYHNLMSSTFDDGENSKDVKEWRGATEKLCQAIVEQPSTSEQLRVQAKEVLEVEAIKRFELPRHGNVRGEIPIERKKYEKCRHAFIDLGTNIGDSIGYFVDGALDVCTPIWKRKFPRSRVNEQFPHPHLDVANLEIHNKGSGVNPLMGMMRKYMTADPPMLPEDTCVYGMEGNPTFTERLKKLENFIMDMKPRPVRHLHIHTETVVTEEDKPTTLYLDKTSVENNFWGSSILSSQQDAVKTAKELNGGQSITANVNGLRLTTLVKNTMLPYQPDATEDDKKGGRLIIKMDVEGAEYQIIKEIASSNVLCDYISMGNKVVMIVEMHHMSITDAKERMSQKNGFQQAKKKLEECGVVFGKLHAYWN</sequence>